<evidence type="ECO:0000256" key="1">
    <source>
        <dbReference type="SAM" id="Coils"/>
    </source>
</evidence>
<gene>
    <name evidence="3" type="ORF">FOC1_g10005706</name>
</gene>
<feature type="region of interest" description="Disordered" evidence="2">
    <location>
        <begin position="79"/>
        <end position="147"/>
    </location>
</feature>
<organism evidence="3 4">
    <name type="scientific">Fusarium oxysporum f. sp. cubense (strain race 1)</name>
    <name type="common">Panama disease fungus</name>
    <dbReference type="NCBI Taxonomy" id="1229664"/>
    <lineage>
        <taxon>Eukaryota</taxon>
        <taxon>Fungi</taxon>
        <taxon>Dikarya</taxon>
        <taxon>Ascomycota</taxon>
        <taxon>Pezizomycotina</taxon>
        <taxon>Sordariomycetes</taxon>
        <taxon>Hypocreomycetidae</taxon>
        <taxon>Hypocreales</taxon>
        <taxon>Nectriaceae</taxon>
        <taxon>Fusarium</taxon>
        <taxon>Fusarium oxysporum species complex</taxon>
    </lineage>
</organism>
<dbReference type="HOGENOM" id="CLU_100288_0_0_1"/>
<feature type="compositionally biased region" description="Low complexity" evidence="2">
    <location>
        <begin position="85"/>
        <end position="95"/>
    </location>
</feature>
<keyword evidence="1" id="KW-0175">Coiled coil</keyword>
<evidence type="ECO:0000313" key="3">
    <source>
        <dbReference type="EMBL" id="ENH64936.1"/>
    </source>
</evidence>
<dbReference type="AlphaFoldDB" id="N4U802"/>
<name>N4U802_FUSC1</name>
<feature type="coiled-coil region" evidence="1">
    <location>
        <begin position="154"/>
        <end position="237"/>
    </location>
</feature>
<dbReference type="OrthoDB" id="5091185at2759"/>
<dbReference type="EMBL" id="KB730516">
    <property type="protein sequence ID" value="ENH64936.1"/>
    <property type="molecule type" value="Genomic_DNA"/>
</dbReference>
<evidence type="ECO:0000256" key="2">
    <source>
        <dbReference type="SAM" id="MobiDB-lite"/>
    </source>
</evidence>
<sequence length="265" mass="30204">MEQPASSFAMKQKELDAMQHPSHLQISCALKAYSLSSLLPMAQTLAHWHRILLSLTILYPIDLPLPTFATHFRSRYTPQNRLTKAKTSTQTSKSTIPNRANPAKKTTMSSAMSEKSTSRSKRNSPKRSLASGSVTSDAERRKSEHVKKFTEMKLEDIEQIFQNSRNALNKAEELYQDAENARAHQTLSSAMIRKANATKDVARLEMIKDAREAIEKRDNLQIQVEKQKKELFAIETKLLMWDNVANMAVENLKEDDLEHLFQFQG</sequence>
<dbReference type="Proteomes" id="UP000016928">
    <property type="component" value="Unassembled WGS sequence"/>
</dbReference>
<feature type="compositionally biased region" description="Basic and acidic residues" evidence="2">
    <location>
        <begin position="137"/>
        <end position="147"/>
    </location>
</feature>
<reference evidence="4" key="2">
    <citation type="journal article" date="2014" name="PLoS ONE">
        <title>Genome and Transcriptome Analysis of the Fungal Pathogen Fusarium oxysporum f. sp. cubense Causing Banana Vascular Wilt Disease.</title>
        <authorList>
            <person name="Guo L."/>
            <person name="Han L."/>
            <person name="Yang L."/>
            <person name="Zeng H."/>
            <person name="Fan D."/>
            <person name="Zhu Y."/>
            <person name="Feng Y."/>
            <person name="Wang G."/>
            <person name="Peng C."/>
            <person name="Jiang X."/>
            <person name="Zhou D."/>
            <person name="Ni P."/>
            <person name="Liang C."/>
            <person name="Liu L."/>
            <person name="Wang J."/>
            <person name="Mao C."/>
            <person name="Fang X."/>
            <person name="Peng M."/>
            <person name="Huang J."/>
        </authorList>
    </citation>
    <scope>NUCLEOTIDE SEQUENCE [LARGE SCALE GENOMIC DNA]</scope>
    <source>
        <strain evidence="4">race 1</strain>
    </source>
</reference>
<dbReference type="VEuPathDB" id="FungiDB:FOC1_g10005706"/>
<evidence type="ECO:0000313" key="4">
    <source>
        <dbReference type="Proteomes" id="UP000016928"/>
    </source>
</evidence>
<proteinExistence type="predicted"/>
<reference evidence="4" key="1">
    <citation type="submission" date="2012-09" db="EMBL/GenBank/DDBJ databases">
        <title>Genome sequencing and comparative transcriptomics of race 1 and race 4 of banana pathogen: Fusarium oxysporum f. sp. cubense.</title>
        <authorList>
            <person name="Fang X."/>
            <person name="Huang J."/>
        </authorList>
    </citation>
    <scope>NUCLEOTIDE SEQUENCE [LARGE SCALE GENOMIC DNA]</scope>
    <source>
        <strain evidence="4">race 1</strain>
    </source>
</reference>
<feature type="compositionally biased region" description="Polar residues" evidence="2">
    <location>
        <begin position="104"/>
        <end position="115"/>
    </location>
</feature>
<accession>N4U802</accession>
<protein>
    <submittedName>
        <fullName evidence="3">Uncharacterized protein</fullName>
    </submittedName>
</protein>
<dbReference type="OMA" id="HWHRILL"/>